<dbReference type="GO" id="GO:0009851">
    <property type="term" value="P:auxin biosynthetic process"/>
    <property type="evidence" value="ECO:0007669"/>
    <property type="project" value="UniProtKB-KW"/>
</dbReference>
<proteinExistence type="inferred from homology"/>
<comment type="similarity">
    <text evidence="2">Belongs to the SHI protein family.</text>
</comment>
<gene>
    <name evidence="13" type="primary">LOC107426652</name>
</gene>
<accession>A0A6P4B200</accession>
<dbReference type="InterPro" id="IPR007818">
    <property type="entry name" value="SHI"/>
</dbReference>
<dbReference type="GO" id="GO:0003677">
    <property type="term" value="F:DNA binding"/>
    <property type="evidence" value="ECO:0007669"/>
    <property type="project" value="UniProtKB-KW"/>
</dbReference>
<dbReference type="PANTHER" id="PTHR31604">
    <property type="entry name" value="PROTEIN LATERAL ROOT PRIMORDIUM 1"/>
    <property type="match status" value="1"/>
</dbReference>
<feature type="compositionally biased region" description="Basic residues" evidence="11">
    <location>
        <begin position="56"/>
        <end position="78"/>
    </location>
</feature>
<evidence type="ECO:0000256" key="9">
    <source>
        <dbReference type="ARBA" id="ARBA00023242"/>
    </source>
</evidence>
<evidence type="ECO:0000256" key="4">
    <source>
        <dbReference type="ARBA" id="ARBA00022723"/>
    </source>
</evidence>
<dbReference type="PANTHER" id="PTHR31604:SF16">
    <property type="entry name" value="PROTEIN SHI RELATED SEQUENCE 3"/>
    <property type="match status" value="1"/>
</dbReference>
<keyword evidence="6" id="KW-0073">Auxin biosynthesis</keyword>
<comment type="subcellular location">
    <subcellularLocation>
        <location evidence="1">Nucleus</location>
    </subcellularLocation>
</comment>
<keyword evidence="12" id="KW-1185">Reference proteome</keyword>
<dbReference type="RefSeq" id="XP_015892374.1">
    <property type="nucleotide sequence ID" value="XM_016036888.4"/>
</dbReference>
<dbReference type="GO" id="GO:0009734">
    <property type="term" value="P:auxin-activated signaling pathway"/>
    <property type="evidence" value="ECO:0007669"/>
    <property type="project" value="UniProtKB-KW"/>
</dbReference>
<evidence type="ECO:0000256" key="2">
    <source>
        <dbReference type="ARBA" id="ARBA00006911"/>
    </source>
</evidence>
<dbReference type="NCBIfam" id="TIGR01624">
    <property type="entry name" value="LRP1_Cterm"/>
    <property type="match status" value="1"/>
</dbReference>
<dbReference type="GO" id="GO:0045893">
    <property type="term" value="P:positive regulation of DNA-templated transcription"/>
    <property type="evidence" value="ECO:0007669"/>
    <property type="project" value="TreeGrafter"/>
</dbReference>
<evidence type="ECO:0000256" key="10">
    <source>
        <dbReference type="ARBA" id="ARBA00023294"/>
    </source>
</evidence>
<dbReference type="Proteomes" id="UP001652623">
    <property type="component" value="Chromosome 9"/>
</dbReference>
<keyword evidence="9" id="KW-0539">Nucleus</keyword>
<dbReference type="GO" id="GO:0003700">
    <property type="term" value="F:DNA-binding transcription factor activity"/>
    <property type="evidence" value="ECO:0007669"/>
    <property type="project" value="InterPro"/>
</dbReference>
<keyword evidence="10" id="KW-0927">Auxin signaling pathway</keyword>
<evidence type="ECO:0000256" key="11">
    <source>
        <dbReference type="SAM" id="MobiDB-lite"/>
    </source>
</evidence>
<keyword evidence="3" id="KW-0217">Developmental protein</keyword>
<evidence type="ECO:0000256" key="3">
    <source>
        <dbReference type="ARBA" id="ARBA00022473"/>
    </source>
</evidence>
<keyword evidence="5" id="KW-0862">Zinc</keyword>
<dbReference type="GO" id="GO:0046872">
    <property type="term" value="F:metal ion binding"/>
    <property type="evidence" value="ECO:0007669"/>
    <property type="project" value="UniProtKB-KW"/>
</dbReference>
<protein>
    <submittedName>
        <fullName evidence="13">Protein SHI RELATED SEQUENCE 1</fullName>
    </submittedName>
</protein>
<sequence length="234" mass="25593">MIQGGGFMIGSRCQDCGNQAKKECVYMRCRTCCKNKGFLCQTHVKSTWVPAYRRRQRHHQNHHHHNLLQPHHNPKRHRQDQQQQHPLSAGLEEANFPPEVNSMATFHCVRVSSVEDSIDQYAYQTSVHIGGHIFKGILYDQGACDENCYTAAGESSSGTGGVLDQQPNFVNAVALTGSGTTAARTSAVSAFASASASASGGGAHEQLQFINASSYSFPLDASFSGMQFFPNRKS</sequence>
<dbReference type="InterPro" id="IPR006510">
    <property type="entry name" value="Znf_LRP1"/>
</dbReference>
<feature type="region of interest" description="Disordered" evidence="11">
    <location>
        <begin position="56"/>
        <end position="86"/>
    </location>
</feature>
<dbReference type="InParanoid" id="A0A6P4B200"/>
<evidence type="ECO:0000313" key="13">
    <source>
        <dbReference type="RefSeq" id="XP_015892374.1"/>
    </source>
</evidence>
<dbReference type="KEGG" id="zju:107426652"/>
<dbReference type="GeneID" id="107426652"/>
<keyword evidence="8" id="KW-0010">Activator</keyword>
<evidence type="ECO:0000256" key="7">
    <source>
        <dbReference type="ARBA" id="ARBA00023125"/>
    </source>
</evidence>
<dbReference type="GO" id="GO:0005634">
    <property type="term" value="C:nucleus"/>
    <property type="evidence" value="ECO:0007669"/>
    <property type="project" value="UniProtKB-SubCell"/>
</dbReference>
<dbReference type="AlphaFoldDB" id="A0A6P4B200"/>
<evidence type="ECO:0000256" key="6">
    <source>
        <dbReference type="ARBA" id="ARBA00023070"/>
    </source>
</evidence>
<evidence type="ECO:0000313" key="12">
    <source>
        <dbReference type="Proteomes" id="UP001652623"/>
    </source>
</evidence>
<evidence type="ECO:0000256" key="5">
    <source>
        <dbReference type="ARBA" id="ARBA00022833"/>
    </source>
</evidence>
<evidence type="ECO:0000256" key="8">
    <source>
        <dbReference type="ARBA" id="ARBA00023159"/>
    </source>
</evidence>
<reference evidence="13" key="1">
    <citation type="submission" date="2025-08" db="UniProtKB">
        <authorList>
            <consortium name="RefSeq"/>
        </authorList>
    </citation>
    <scope>IDENTIFICATION</scope>
    <source>
        <tissue evidence="13">Seedling</tissue>
    </source>
</reference>
<keyword evidence="7" id="KW-0238">DNA-binding</keyword>
<dbReference type="NCBIfam" id="TIGR01623">
    <property type="entry name" value="put_zinc_LRP1"/>
    <property type="match status" value="1"/>
</dbReference>
<keyword evidence="4" id="KW-0479">Metal-binding</keyword>
<evidence type="ECO:0000256" key="1">
    <source>
        <dbReference type="ARBA" id="ARBA00004123"/>
    </source>
</evidence>
<dbReference type="InterPro" id="IPR006511">
    <property type="entry name" value="SHI_C"/>
</dbReference>
<name>A0A6P4B200_ZIZJJ</name>
<dbReference type="Pfam" id="PF05142">
    <property type="entry name" value="DUF702"/>
    <property type="match status" value="1"/>
</dbReference>
<organism evidence="12 13">
    <name type="scientific">Ziziphus jujuba</name>
    <name type="common">Chinese jujube</name>
    <name type="synonym">Ziziphus sativa</name>
    <dbReference type="NCBI Taxonomy" id="326968"/>
    <lineage>
        <taxon>Eukaryota</taxon>
        <taxon>Viridiplantae</taxon>
        <taxon>Streptophyta</taxon>
        <taxon>Embryophyta</taxon>
        <taxon>Tracheophyta</taxon>
        <taxon>Spermatophyta</taxon>
        <taxon>Magnoliopsida</taxon>
        <taxon>eudicotyledons</taxon>
        <taxon>Gunneridae</taxon>
        <taxon>Pentapetalae</taxon>
        <taxon>rosids</taxon>
        <taxon>fabids</taxon>
        <taxon>Rosales</taxon>
        <taxon>Rhamnaceae</taxon>
        <taxon>Paliureae</taxon>
        <taxon>Ziziphus</taxon>
    </lineage>
</organism>